<sequence length="179" mass="20683">MTEQTNNEDNTVLSRIMLFNEHVKQHQQWQSINPFSHCSVKDMPKRSFLKDQYGTAPPGSLSQQRALQAQMISLQEILQLCQLINEKCKARDSSEISLEFGELFELYNHISDKLLGTLLCARRHKYVDFDGETLFQGRDDAKHVRLLRPFAELSAEIADKIESLRPVEHPELRDNNEAT</sequence>
<dbReference type="OrthoDB" id="9871914at2759"/>
<evidence type="ECO:0000313" key="3">
    <source>
        <dbReference type="RefSeq" id="XP_034105084.1"/>
    </source>
</evidence>
<evidence type="ECO:0000259" key="1">
    <source>
        <dbReference type="SMART" id="SM01283"/>
    </source>
</evidence>
<dbReference type="PANTHER" id="PTHR22739">
    <property type="entry name" value="STRIATED MUSCLE ACTIVATOR OF RHO-DEPENDENT SIGNALING-RELATED"/>
    <property type="match status" value="1"/>
</dbReference>
<name>A0A6P8WS63_DROAB</name>
<protein>
    <submittedName>
        <fullName evidence="3">Actin-binding Rho-activating protein</fullName>
    </submittedName>
</protein>
<dbReference type="GO" id="GO:0030017">
    <property type="term" value="C:sarcomere"/>
    <property type="evidence" value="ECO:0007669"/>
    <property type="project" value="TreeGrafter"/>
</dbReference>
<organism evidence="2 3">
    <name type="scientific">Drosophila albomicans</name>
    <name type="common">Fruit fly</name>
    <dbReference type="NCBI Taxonomy" id="7291"/>
    <lineage>
        <taxon>Eukaryota</taxon>
        <taxon>Metazoa</taxon>
        <taxon>Ecdysozoa</taxon>
        <taxon>Arthropoda</taxon>
        <taxon>Hexapoda</taxon>
        <taxon>Insecta</taxon>
        <taxon>Pterygota</taxon>
        <taxon>Neoptera</taxon>
        <taxon>Endopterygota</taxon>
        <taxon>Diptera</taxon>
        <taxon>Brachycera</taxon>
        <taxon>Muscomorpha</taxon>
        <taxon>Ephydroidea</taxon>
        <taxon>Drosophilidae</taxon>
        <taxon>Drosophila</taxon>
    </lineage>
</organism>
<dbReference type="InterPro" id="IPR027817">
    <property type="entry name" value="Costars_dom"/>
</dbReference>
<gene>
    <name evidence="3" type="primary">LOC117568501</name>
</gene>
<dbReference type="GO" id="GO:0035025">
    <property type="term" value="P:positive regulation of Rho protein signal transduction"/>
    <property type="evidence" value="ECO:0007669"/>
    <property type="project" value="InterPro"/>
</dbReference>
<accession>A0A6P8WS63</accession>
<dbReference type="Gene3D" id="1.10.10.1540">
    <property type="entry name" value="Costar domain"/>
    <property type="match status" value="1"/>
</dbReference>
<dbReference type="GO" id="GO:0003779">
    <property type="term" value="F:actin binding"/>
    <property type="evidence" value="ECO:0007669"/>
    <property type="project" value="InterPro"/>
</dbReference>
<dbReference type="GO" id="GO:0045944">
    <property type="term" value="P:positive regulation of transcription by RNA polymerase II"/>
    <property type="evidence" value="ECO:0007669"/>
    <property type="project" value="TreeGrafter"/>
</dbReference>
<dbReference type="Pfam" id="PF14705">
    <property type="entry name" value="Costars"/>
    <property type="match status" value="1"/>
</dbReference>
<dbReference type="SMART" id="SM01283">
    <property type="entry name" value="Costars"/>
    <property type="match status" value="1"/>
</dbReference>
<feature type="domain" description="Costars" evidence="1">
    <location>
        <begin position="71"/>
        <end position="147"/>
    </location>
</feature>
<dbReference type="RefSeq" id="XP_034105084.1">
    <property type="nucleotide sequence ID" value="XM_034249193.2"/>
</dbReference>
<dbReference type="Proteomes" id="UP000515160">
    <property type="component" value="Chromosome 3"/>
</dbReference>
<reference evidence="3" key="1">
    <citation type="submission" date="2025-08" db="UniProtKB">
        <authorList>
            <consortium name="RefSeq"/>
        </authorList>
    </citation>
    <scope>IDENTIFICATION</scope>
    <source>
        <strain evidence="3">15112-1751.03</strain>
        <tissue evidence="3">Whole Adult</tissue>
    </source>
</reference>
<evidence type="ECO:0000313" key="2">
    <source>
        <dbReference type="Proteomes" id="UP000515160"/>
    </source>
</evidence>
<proteinExistence type="predicted"/>
<dbReference type="PANTHER" id="PTHR22739:SF7">
    <property type="entry name" value="EG:152A3.3 PROTEIN-RELATED"/>
    <property type="match status" value="1"/>
</dbReference>
<dbReference type="InterPro" id="IPR026111">
    <property type="entry name" value="Abra"/>
</dbReference>
<dbReference type="AlphaFoldDB" id="A0A6P8WS63"/>
<dbReference type="GeneID" id="117568501"/>
<dbReference type="InterPro" id="IPR038095">
    <property type="entry name" value="Costars_sf"/>
</dbReference>
<keyword evidence="2" id="KW-1185">Reference proteome</keyword>